<dbReference type="Proteomes" id="UP000887013">
    <property type="component" value="Unassembled WGS sequence"/>
</dbReference>
<dbReference type="InterPro" id="IPR043721">
    <property type="entry name" value="DUF5662"/>
</dbReference>
<evidence type="ECO:0000313" key="2">
    <source>
        <dbReference type="Proteomes" id="UP000887013"/>
    </source>
</evidence>
<sequence length="438" mass="51024">MANVEDYVCNNGRIPPYPWQIFNFNTYNEEEFNTDIANVWKFALESHYKRNSHHPEYFSPMDEVSKKELLCDLLGSQLGSQWKSGLRREWKIENAANICKHWPNWNIVKDLYRDVQLKIEEFCKSVDVNVILAVITSESNTDRLTIQMDQHKCQSIRNVNLQLGKGINAQPEVASSLFRKRIIAIEELSGRIDENLVKELTGNSQTSFRNLYEQNMGGRPSAKLFASTNTAPICTATEAFRARVIVFPFNSKFANFENNLETSTQIETDRYKLEKGDSIVDESFIGFFTLIYIHLFQNVDFNDGYIHIRPEPDILKEFKEQYLSLTSLYKQFKQYADEQIVEGEATTVTDLLSAIRQFLVETKRLGIVKDDEIITNFDEEYGHLKQTKTHDSVYEMSAMDLELENDEDEYEPALKTKKMTCIVYYENIIIRNLKKKFN</sequence>
<keyword evidence="2" id="KW-1185">Reference proteome</keyword>
<dbReference type="Pfam" id="PF18907">
    <property type="entry name" value="DUF5662"/>
    <property type="match status" value="1"/>
</dbReference>
<accession>A0A8X6I2L9</accession>
<protein>
    <submittedName>
        <fullName evidence="1">Uncharacterized protein</fullName>
    </submittedName>
</protein>
<organism evidence="1 2">
    <name type="scientific">Nephila pilipes</name>
    <name type="common">Giant wood spider</name>
    <name type="synonym">Nephila maculata</name>
    <dbReference type="NCBI Taxonomy" id="299642"/>
    <lineage>
        <taxon>Eukaryota</taxon>
        <taxon>Metazoa</taxon>
        <taxon>Ecdysozoa</taxon>
        <taxon>Arthropoda</taxon>
        <taxon>Chelicerata</taxon>
        <taxon>Arachnida</taxon>
        <taxon>Araneae</taxon>
        <taxon>Araneomorphae</taxon>
        <taxon>Entelegynae</taxon>
        <taxon>Araneoidea</taxon>
        <taxon>Nephilidae</taxon>
        <taxon>Nephila</taxon>
    </lineage>
</organism>
<name>A0A8X6I2L9_NEPPI</name>
<proteinExistence type="predicted"/>
<evidence type="ECO:0000313" key="1">
    <source>
        <dbReference type="EMBL" id="GFS28917.1"/>
    </source>
</evidence>
<reference evidence="1" key="1">
    <citation type="submission" date="2020-08" db="EMBL/GenBank/DDBJ databases">
        <title>Multicomponent nature underlies the extraordinary mechanical properties of spider dragline silk.</title>
        <authorList>
            <person name="Kono N."/>
            <person name="Nakamura H."/>
            <person name="Mori M."/>
            <person name="Yoshida Y."/>
            <person name="Ohtoshi R."/>
            <person name="Malay A.D."/>
            <person name="Moran D.A.P."/>
            <person name="Tomita M."/>
            <person name="Numata K."/>
            <person name="Arakawa K."/>
        </authorList>
    </citation>
    <scope>NUCLEOTIDE SEQUENCE</scope>
</reference>
<comment type="caution">
    <text evidence="1">The sequence shown here is derived from an EMBL/GenBank/DDBJ whole genome shotgun (WGS) entry which is preliminary data.</text>
</comment>
<dbReference type="EMBL" id="BMAW01087305">
    <property type="protein sequence ID" value="GFS28917.1"/>
    <property type="molecule type" value="Genomic_DNA"/>
</dbReference>
<dbReference type="OrthoDB" id="6433227at2759"/>
<dbReference type="AlphaFoldDB" id="A0A8X6I2L9"/>
<gene>
    <name evidence="1" type="primary">AVEN_15693_1</name>
    <name evidence="1" type="ORF">NPIL_81781</name>
</gene>